<organism evidence="1 2">
    <name type="scientific">Variovorax paradoxus</name>
    <dbReference type="NCBI Taxonomy" id="34073"/>
    <lineage>
        <taxon>Bacteria</taxon>
        <taxon>Pseudomonadati</taxon>
        <taxon>Pseudomonadota</taxon>
        <taxon>Betaproteobacteria</taxon>
        <taxon>Burkholderiales</taxon>
        <taxon>Comamonadaceae</taxon>
        <taxon>Variovorax</taxon>
    </lineage>
</organism>
<comment type="caution">
    <text evidence="1">The sequence shown here is derived from an EMBL/GenBank/DDBJ whole genome shotgun (WGS) entry which is preliminary data.</text>
</comment>
<dbReference type="RefSeq" id="WP_081271608.1">
    <property type="nucleotide sequence ID" value="NZ_LVHG01000106.1"/>
</dbReference>
<evidence type="ECO:0000313" key="1">
    <source>
        <dbReference type="EMBL" id="OAK55012.1"/>
    </source>
</evidence>
<gene>
    <name evidence="1" type="ORF">A3K87_04225</name>
</gene>
<proteinExistence type="predicted"/>
<evidence type="ECO:0000313" key="2">
    <source>
        <dbReference type="Proteomes" id="UP000077852"/>
    </source>
</evidence>
<reference evidence="1 2" key="1">
    <citation type="submission" date="2016-03" db="EMBL/GenBank/DDBJ databases">
        <title>Genome sequence of Variovorax paradoxus KB5.</title>
        <authorList>
            <person name="Jeong H."/>
            <person name="Hong C.E."/>
            <person name="Jo S.H."/>
            <person name="Park J.M."/>
        </authorList>
    </citation>
    <scope>NUCLEOTIDE SEQUENCE [LARGE SCALE GENOMIC DNA]</scope>
    <source>
        <strain evidence="1 2">KB5</strain>
    </source>
</reference>
<protein>
    <submittedName>
        <fullName evidence="1">Uncharacterized protein</fullName>
    </submittedName>
</protein>
<sequence>MTAAVLWEPQFDACGSDQEQMALKFCLEIAGERGEKGSLPDPVRLLEMAEALYIAERDECRPTDAADSFAAGWEAMRKTAKGAVLGLSLGEDVLLFIGEGFPAAWEALPAGARQTLRTRIDAKVQAVAKQIGEATP</sequence>
<dbReference type="AlphaFoldDB" id="A0AA91DGM6"/>
<name>A0AA91DGM6_VARPD</name>
<accession>A0AA91DGM6</accession>
<dbReference type="EMBL" id="LVHG01000106">
    <property type="protein sequence ID" value="OAK55012.1"/>
    <property type="molecule type" value="Genomic_DNA"/>
</dbReference>
<dbReference type="Proteomes" id="UP000077852">
    <property type="component" value="Unassembled WGS sequence"/>
</dbReference>